<evidence type="ECO:0000313" key="2">
    <source>
        <dbReference type="EMBL" id="CAJ0574860.1"/>
    </source>
</evidence>
<dbReference type="EMBL" id="CATQJA010002634">
    <property type="protein sequence ID" value="CAJ0574860.1"/>
    <property type="molecule type" value="Genomic_DNA"/>
</dbReference>
<organism evidence="2 3">
    <name type="scientific">Mesorhabditis spiculigera</name>
    <dbReference type="NCBI Taxonomy" id="96644"/>
    <lineage>
        <taxon>Eukaryota</taxon>
        <taxon>Metazoa</taxon>
        <taxon>Ecdysozoa</taxon>
        <taxon>Nematoda</taxon>
        <taxon>Chromadorea</taxon>
        <taxon>Rhabditida</taxon>
        <taxon>Rhabditina</taxon>
        <taxon>Rhabditomorpha</taxon>
        <taxon>Rhabditoidea</taxon>
        <taxon>Rhabditidae</taxon>
        <taxon>Mesorhabditinae</taxon>
        <taxon>Mesorhabditis</taxon>
    </lineage>
</organism>
<evidence type="ECO:0000313" key="3">
    <source>
        <dbReference type="Proteomes" id="UP001177023"/>
    </source>
</evidence>
<name>A0AA36G199_9BILA</name>
<accession>A0AA36G199</accession>
<dbReference type="AlphaFoldDB" id="A0AA36G199"/>
<gene>
    <name evidence="2" type="ORF">MSPICULIGERA_LOCUS13185</name>
</gene>
<proteinExistence type="predicted"/>
<reference evidence="2" key="1">
    <citation type="submission" date="2023-06" db="EMBL/GenBank/DDBJ databases">
        <authorList>
            <person name="Delattre M."/>
        </authorList>
    </citation>
    <scope>NUCLEOTIDE SEQUENCE</scope>
    <source>
        <strain evidence="2">AF72</strain>
    </source>
</reference>
<feature type="non-terminal residue" evidence="2">
    <location>
        <position position="1"/>
    </location>
</feature>
<keyword evidence="3" id="KW-1185">Reference proteome</keyword>
<comment type="caution">
    <text evidence="2">The sequence shown here is derived from an EMBL/GenBank/DDBJ whole genome shotgun (WGS) entry which is preliminary data.</text>
</comment>
<keyword evidence="1" id="KW-0732">Signal</keyword>
<dbReference type="Proteomes" id="UP001177023">
    <property type="component" value="Unassembled WGS sequence"/>
</dbReference>
<evidence type="ECO:0000256" key="1">
    <source>
        <dbReference type="SAM" id="SignalP"/>
    </source>
</evidence>
<sequence length="441" mass="51340">MGFRCFFDILVMSPIIFLAAVADTELPIDQEEAIADAEFADYKRYLDNYIKETCGDVGVCHLPAGVCQKAAEELQLQFHARNVTKVRRVAQLLVAVKTPKYFACGARAVCRTYTTRAWMTINMWWGSSHMLTKTEIDDWMVKTKDGAGLIERFRAKIFSKEQTEFDRYKPSEFDLGLADDVMPAYTVWIWQDSDWKQECRGETASAPELGGQIRHLEWHDIQNRLIVNETYCEPIVDAEFAEYRAFLDVYIKKACGKQALCHPTMDLFQKIAQELQSQFNAKNVTNVRRLAQVHLSGGFVHFACGRRGICRTYRNRAYLMIYFWWGNARMSTKPEIDDWMEKTNAGSRLVETFREEVFDKKTGWFEDSQYETEKFDVGLADEVMPAYTVQLWKDTDWSKVCEWSTVSAPELGGQIRHLQWHDVQRRPVFDDTYCVEFSFFF</sequence>
<feature type="signal peptide" evidence="1">
    <location>
        <begin position="1"/>
        <end position="22"/>
    </location>
</feature>
<protein>
    <submittedName>
        <fullName evidence="2">Uncharacterized protein</fullName>
    </submittedName>
</protein>
<feature type="chain" id="PRO_5041201106" evidence="1">
    <location>
        <begin position="23"/>
        <end position="441"/>
    </location>
</feature>